<feature type="region of interest" description="Disordered" evidence="1">
    <location>
        <begin position="45"/>
        <end position="75"/>
    </location>
</feature>
<evidence type="ECO:0000313" key="4">
    <source>
        <dbReference type="Proteomes" id="UP000034894"/>
    </source>
</evidence>
<comment type="caution">
    <text evidence="3">The sequence shown here is derived from an EMBL/GenBank/DDBJ whole genome shotgun (WGS) entry which is preliminary data.</text>
</comment>
<evidence type="ECO:0000313" key="3">
    <source>
        <dbReference type="EMBL" id="KKS95978.1"/>
    </source>
</evidence>
<gene>
    <name evidence="3" type="ORF">UV73_C0012G0006</name>
</gene>
<keyword evidence="2" id="KW-0732">Signal</keyword>
<feature type="signal peptide" evidence="2">
    <location>
        <begin position="1"/>
        <end position="23"/>
    </location>
</feature>
<feature type="chain" id="PRO_5002537224" evidence="2">
    <location>
        <begin position="24"/>
        <end position="90"/>
    </location>
</feature>
<protein>
    <submittedName>
        <fullName evidence="3">Uncharacterized protein</fullName>
    </submittedName>
</protein>
<sequence length="90" mass="9159">MKKIIAGAIAGAAILASVVPAFAHGGGIVDPSDPNCMGQLARLHANGKDPGANPDTQKGFGTDQPHGGLGGPYDSIQDQAKAFQEFCNQE</sequence>
<reference evidence="3 4" key="1">
    <citation type="journal article" date="2015" name="Nature">
        <title>rRNA introns, odd ribosomes, and small enigmatic genomes across a large radiation of phyla.</title>
        <authorList>
            <person name="Brown C.T."/>
            <person name="Hug L.A."/>
            <person name="Thomas B.C."/>
            <person name="Sharon I."/>
            <person name="Castelle C.J."/>
            <person name="Singh A."/>
            <person name="Wilkins M.J."/>
            <person name="Williams K.H."/>
            <person name="Banfield J.F."/>
        </authorList>
    </citation>
    <scope>NUCLEOTIDE SEQUENCE [LARGE SCALE GENOMIC DNA]</scope>
</reference>
<evidence type="ECO:0000256" key="1">
    <source>
        <dbReference type="SAM" id="MobiDB-lite"/>
    </source>
</evidence>
<accession>A0A0G1GAJ3</accession>
<name>A0A0G1GAJ3_9BACT</name>
<dbReference type="AlphaFoldDB" id="A0A0G1GAJ3"/>
<dbReference type="EMBL" id="LCFP01000012">
    <property type="protein sequence ID" value="KKS95978.1"/>
    <property type="molecule type" value="Genomic_DNA"/>
</dbReference>
<organism evidence="3 4">
    <name type="scientific">Candidatus Gottesmanbacteria bacterium GW2011_GWA2_43_14</name>
    <dbReference type="NCBI Taxonomy" id="1618443"/>
    <lineage>
        <taxon>Bacteria</taxon>
        <taxon>Candidatus Gottesmaniibacteriota</taxon>
    </lineage>
</organism>
<evidence type="ECO:0000256" key="2">
    <source>
        <dbReference type="SAM" id="SignalP"/>
    </source>
</evidence>
<proteinExistence type="predicted"/>
<dbReference type="STRING" id="1618443.UV73_C0012G0006"/>
<dbReference type="Proteomes" id="UP000034894">
    <property type="component" value="Unassembled WGS sequence"/>
</dbReference>